<dbReference type="AlphaFoldDB" id="A0A210PQ29"/>
<evidence type="ECO:0000313" key="4">
    <source>
        <dbReference type="EMBL" id="OWF38605.1"/>
    </source>
</evidence>
<comment type="caution">
    <text evidence="4">The sequence shown here is derived from an EMBL/GenBank/DDBJ whole genome shotgun (WGS) entry which is preliminary data.</text>
</comment>
<dbReference type="GO" id="GO:0030488">
    <property type="term" value="P:tRNA methylation"/>
    <property type="evidence" value="ECO:0007669"/>
    <property type="project" value="TreeGrafter"/>
</dbReference>
<evidence type="ECO:0000259" key="3">
    <source>
        <dbReference type="SMART" id="SM00981"/>
    </source>
</evidence>
<feature type="compositionally biased region" description="Polar residues" evidence="2">
    <location>
        <begin position="392"/>
        <end position="403"/>
    </location>
</feature>
<dbReference type="EMBL" id="NEDP02005560">
    <property type="protein sequence ID" value="OWF38605.1"/>
    <property type="molecule type" value="Genomic_DNA"/>
</dbReference>
<feature type="domain" description="THUMP" evidence="3">
    <location>
        <begin position="77"/>
        <end position="182"/>
    </location>
</feature>
<feature type="region of interest" description="Disordered" evidence="2">
    <location>
        <begin position="381"/>
        <end position="409"/>
    </location>
</feature>
<dbReference type="InterPro" id="IPR004114">
    <property type="entry name" value="THUMP_dom"/>
</dbReference>
<keyword evidence="1" id="KW-0489">Methyltransferase</keyword>
<sequence length="550" mass="60790">MYFFCSAGRGTEKFVAEEIKQKLSGKDIQVTDGKVFFQADAALSGAIGQLKSIERAFVQVVRHSPLDGVKTVQDVGRIILSEDLWTNADLADLVTKIHSPHKKDYGPESKKQRLENEKPPITFRISCKCAGRIGRKIQSQVLSRYIGCGLQRLVNWKVDLRNPSIEICVHMNDDRLTVGIPLQSTPVSKRNYIRHFGLRGTIAWIMSDLLGIQPGDMVLDPMCGKATLLVEACHNFPKATYLGMDISKDQLSKAADNLLWSHLLGNIGLVQGDAKCMPLASGSINKVLCDAPFGQNFLPDCNNILEFYKESLTEISRVLKPGGCLVLLTSQRLSLKVCGLCGQSDDHKRELVSRKEIDDMTTKTDGHGQVKVTPLTSLQGHLHSSDELESNALVTSESENESAATLDRKLPPSNSECKCENSADDIVEQDTKCEAEESTMQRENCESQKICVQTEICQHGDDTVPKSEGESVLHEMSRQGHTGSSFQGHIDGCGCTTSDEKHETIPCKTDLKIKSPTYDYLSKLKVIDSHYVKLGETDATICVFNKIDDR</sequence>
<dbReference type="OrthoDB" id="2013972at2759"/>
<dbReference type="Proteomes" id="UP000242188">
    <property type="component" value="Unassembled WGS sequence"/>
</dbReference>
<dbReference type="InterPro" id="IPR029063">
    <property type="entry name" value="SAM-dependent_MTases_sf"/>
</dbReference>
<dbReference type="InterPro" id="IPR000241">
    <property type="entry name" value="RlmKL-like_Mtase"/>
</dbReference>
<dbReference type="Gene3D" id="3.30.2130.30">
    <property type="match status" value="1"/>
</dbReference>
<dbReference type="SMART" id="SM00981">
    <property type="entry name" value="THUMP"/>
    <property type="match status" value="1"/>
</dbReference>
<dbReference type="Gene3D" id="3.40.50.150">
    <property type="entry name" value="Vaccinia Virus protein VP39"/>
    <property type="match status" value="1"/>
</dbReference>
<organism evidence="4 5">
    <name type="scientific">Mizuhopecten yessoensis</name>
    <name type="common">Japanese scallop</name>
    <name type="synonym">Patinopecten yessoensis</name>
    <dbReference type="NCBI Taxonomy" id="6573"/>
    <lineage>
        <taxon>Eukaryota</taxon>
        <taxon>Metazoa</taxon>
        <taxon>Spiralia</taxon>
        <taxon>Lophotrochozoa</taxon>
        <taxon>Mollusca</taxon>
        <taxon>Bivalvia</taxon>
        <taxon>Autobranchia</taxon>
        <taxon>Pteriomorphia</taxon>
        <taxon>Pectinida</taxon>
        <taxon>Pectinoidea</taxon>
        <taxon>Pectinidae</taxon>
        <taxon>Mizuhopecten</taxon>
    </lineage>
</organism>
<evidence type="ECO:0000313" key="5">
    <source>
        <dbReference type="Proteomes" id="UP000242188"/>
    </source>
</evidence>
<protein>
    <submittedName>
        <fullName evidence="4">THUMP domain-containing protein 2</fullName>
    </submittedName>
</protein>
<evidence type="ECO:0000256" key="1">
    <source>
        <dbReference type="ARBA" id="ARBA00022603"/>
    </source>
</evidence>
<evidence type="ECO:0000256" key="2">
    <source>
        <dbReference type="SAM" id="MobiDB-lite"/>
    </source>
</evidence>
<dbReference type="CDD" id="cd02440">
    <property type="entry name" value="AdoMet_MTases"/>
    <property type="match status" value="1"/>
</dbReference>
<dbReference type="SUPFAM" id="SSF53335">
    <property type="entry name" value="S-adenosyl-L-methionine-dependent methyltransferases"/>
    <property type="match status" value="1"/>
</dbReference>
<dbReference type="PANTHER" id="PTHR14911:SF1">
    <property type="entry name" value="THUMP DOMAIN-CONTAINING PROTEIN 2"/>
    <property type="match status" value="1"/>
</dbReference>
<name>A0A210PQ29_MIZYE</name>
<keyword evidence="5" id="KW-1185">Reference proteome</keyword>
<dbReference type="CDD" id="cd11715">
    <property type="entry name" value="THUMP_AdoMetMT"/>
    <property type="match status" value="1"/>
</dbReference>
<reference evidence="4 5" key="1">
    <citation type="journal article" date="2017" name="Nat. Ecol. Evol.">
        <title>Scallop genome provides insights into evolution of bilaterian karyotype and development.</title>
        <authorList>
            <person name="Wang S."/>
            <person name="Zhang J."/>
            <person name="Jiao W."/>
            <person name="Li J."/>
            <person name="Xun X."/>
            <person name="Sun Y."/>
            <person name="Guo X."/>
            <person name="Huan P."/>
            <person name="Dong B."/>
            <person name="Zhang L."/>
            <person name="Hu X."/>
            <person name="Sun X."/>
            <person name="Wang J."/>
            <person name="Zhao C."/>
            <person name="Wang Y."/>
            <person name="Wang D."/>
            <person name="Huang X."/>
            <person name="Wang R."/>
            <person name="Lv J."/>
            <person name="Li Y."/>
            <person name="Zhang Z."/>
            <person name="Liu B."/>
            <person name="Lu W."/>
            <person name="Hui Y."/>
            <person name="Liang J."/>
            <person name="Zhou Z."/>
            <person name="Hou R."/>
            <person name="Li X."/>
            <person name="Liu Y."/>
            <person name="Li H."/>
            <person name="Ning X."/>
            <person name="Lin Y."/>
            <person name="Zhao L."/>
            <person name="Xing Q."/>
            <person name="Dou J."/>
            <person name="Li Y."/>
            <person name="Mao J."/>
            <person name="Guo H."/>
            <person name="Dou H."/>
            <person name="Li T."/>
            <person name="Mu C."/>
            <person name="Jiang W."/>
            <person name="Fu Q."/>
            <person name="Fu X."/>
            <person name="Miao Y."/>
            <person name="Liu J."/>
            <person name="Yu Q."/>
            <person name="Li R."/>
            <person name="Liao H."/>
            <person name="Li X."/>
            <person name="Kong Y."/>
            <person name="Jiang Z."/>
            <person name="Chourrout D."/>
            <person name="Li R."/>
            <person name="Bao Z."/>
        </authorList>
    </citation>
    <scope>NUCLEOTIDE SEQUENCE [LARGE SCALE GENOMIC DNA]</scope>
    <source>
        <strain evidence="4 5">PY_sf001</strain>
    </source>
</reference>
<accession>A0A210PQ29</accession>
<dbReference type="STRING" id="6573.A0A210PQ29"/>
<keyword evidence="1" id="KW-0808">Transferase</keyword>
<dbReference type="GO" id="GO:0043527">
    <property type="term" value="C:tRNA methyltransferase complex"/>
    <property type="evidence" value="ECO:0007669"/>
    <property type="project" value="UniProtKB-ARBA"/>
</dbReference>
<gene>
    <name evidence="4" type="ORF">KP79_PYT09927</name>
</gene>
<dbReference type="Pfam" id="PF01170">
    <property type="entry name" value="UPF0020"/>
    <property type="match status" value="1"/>
</dbReference>
<dbReference type="GO" id="GO:0016423">
    <property type="term" value="F:tRNA (guanine) methyltransferase activity"/>
    <property type="evidence" value="ECO:0007669"/>
    <property type="project" value="TreeGrafter"/>
</dbReference>
<dbReference type="GO" id="GO:0003723">
    <property type="term" value="F:RNA binding"/>
    <property type="evidence" value="ECO:0007669"/>
    <property type="project" value="InterPro"/>
</dbReference>
<proteinExistence type="predicted"/>
<dbReference type="SUPFAM" id="SSF143437">
    <property type="entry name" value="THUMP domain-like"/>
    <property type="match status" value="1"/>
</dbReference>
<dbReference type="PANTHER" id="PTHR14911">
    <property type="entry name" value="THUMP DOMAIN-CONTAINING"/>
    <property type="match status" value="1"/>
</dbReference>
<dbReference type="Pfam" id="PF02926">
    <property type="entry name" value="THUMP"/>
    <property type="match status" value="1"/>
</dbReference>